<proteinExistence type="predicted"/>
<keyword evidence="5" id="KW-0804">Transcription</keyword>
<dbReference type="InterPro" id="IPR036864">
    <property type="entry name" value="Zn2-C6_fun-type_DNA-bd_sf"/>
</dbReference>
<name>A0A017S0Z5_ASPRC</name>
<reference evidence="9" key="1">
    <citation type="journal article" date="2014" name="Nat. Commun.">
        <title>Genomic adaptations of the halophilic Dead Sea filamentous fungus Eurotium rubrum.</title>
        <authorList>
            <person name="Kis-Papo T."/>
            <person name="Weig A.R."/>
            <person name="Riley R."/>
            <person name="Persoh D."/>
            <person name="Salamov A."/>
            <person name="Sun H."/>
            <person name="Lipzen A."/>
            <person name="Wasser S.P."/>
            <person name="Rambold G."/>
            <person name="Grigoriev I.V."/>
            <person name="Nevo E."/>
        </authorList>
    </citation>
    <scope>NUCLEOTIDE SEQUENCE [LARGE SCALE GENOMIC DNA]</scope>
    <source>
        <strain evidence="9">CBS 135680</strain>
    </source>
</reference>
<dbReference type="GO" id="GO:0005634">
    <property type="term" value="C:nucleus"/>
    <property type="evidence" value="ECO:0007669"/>
    <property type="project" value="UniProtKB-SubCell"/>
</dbReference>
<dbReference type="PROSITE" id="PS50048">
    <property type="entry name" value="ZN2_CY6_FUNGAL_2"/>
    <property type="match status" value="1"/>
</dbReference>
<keyword evidence="2" id="KW-0479">Metal-binding</keyword>
<dbReference type="PROSITE" id="PS00463">
    <property type="entry name" value="ZN2_CY6_FUNGAL_1"/>
    <property type="match status" value="1"/>
</dbReference>
<protein>
    <submittedName>
        <fullName evidence="8">Zn(II)2Cys6 transcription factor</fullName>
    </submittedName>
</protein>
<keyword evidence="9" id="KW-1185">Reference proteome</keyword>
<dbReference type="PANTHER" id="PTHR47540">
    <property type="entry name" value="THIAMINE REPRESSIBLE GENES REGULATORY PROTEIN THI5"/>
    <property type="match status" value="1"/>
</dbReference>
<sequence>MPTSFKANPRKLRRTQNACVACRQSKIKCSGEEPCTNCRRRVMRCRFVETGSKVMVAERYFQELQNQARLQQQQHTFAVRIPSGSTCPEDRCPPADLPQAQPIDHTRSIWTSPFSLPSRILKDARDSKRNWIWLAPSSLWSLTARLKVMITEKLSLESLNNSPGLLEGDVYALQWRDAAPNDPPDISGLPSIDQALYLFNTVKFHLGQIYRFFDDEETFVRHVREFYQGDAVVKASECRLWFVQFLLVLAFGNAFLSRSRGTNDPPGSKFFVRATSLMPDLASLWEDSLLAIEVLAMMGLYRYSIDYRESAHVYVGQAIRIAQLGGLHTQLPEEELGSRTLTRCRNLWWTLYIMDRHFSSSVGIPMTTHDCDISTLVDPSQQDTTLSLQVKLSRMLSTILATIYKTERMQLGIFLEQTRSILHTMAGHAQEIEKIIHLKFQNSLDTMPRGTRHITLSYHQCVIVATRPLLLSILKERLEKLDHGEEDWQSFLAPTKALINTGIKSAVKTLQILSDEDSLLEVFLPFELEFTYGAAIYLTMTRTLFPRVADGEAGSHNAHSILDEMISKGNKLAEVRKIELTQIESLFQQLAARIEQQGLQTLTLSSPEQSIVSASTVYNNINDNDDQGQEDLATATAIDPQTVVHCMPGDSQSPSGLLPQDTSDLEFLENIGISSYEFLSIVDGIDDNFGILDPGQGWEG</sequence>
<evidence type="ECO:0000256" key="6">
    <source>
        <dbReference type="ARBA" id="ARBA00023242"/>
    </source>
</evidence>
<dbReference type="OrthoDB" id="3548654at2759"/>
<dbReference type="Gene3D" id="4.10.240.10">
    <property type="entry name" value="Zn(2)-C6 fungal-type DNA-binding domain"/>
    <property type="match status" value="1"/>
</dbReference>
<keyword evidence="4" id="KW-0238">DNA-binding</keyword>
<dbReference type="AlphaFoldDB" id="A0A017S0Z5"/>
<dbReference type="GO" id="GO:0043565">
    <property type="term" value="F:sequence-specific DNA binding"/>
    <property type="evidence" value="ECO:0007669"/>
    <property type="project" value="TreeGrafter"/>
</dbReference>
<dbReference type="SMART" id="SM00066">
    <property type="entry name" value="GAL4"/>
    <property type="match status" value="1"/>
</dbReference>
<comment type="subcellular location">
    <subcellularLocation>
        <location evidence="1">Nucleus</location>
    </subcellularLocation>
</comment>
<dbReference type="EMBL" id="KK088454">
    <property type="protein sequence ID" value="EYE90713.1"/>
    <property type="molecule type" value="Genomic_DNA"/>
</dbReference>
<dbReference type="HOGENOM" id="CLU_006926_3_0_1"/>
<accession>A0A017S0Z5</accession>
<dbReference type="RefSeq" id="XP_040634403.1">
    <property type="nucleotide sequence ID" value="XM_040785937.1"/>
</dbReference>
<dbReference type="Pfam" id="PF00172">
    <property type="entry name" value="Zn_clus"/>
    <property type="match status" value="1"/>
</dbReference>
<keyword evidence="6" id="KW-0539">Nucleus</keyword>
<keyword evidence="3" id="KW-0805">Transcription regulation</keyword>
<organism evidence="8 9">
    <name type="scientific">Aspergillus ruber (strain CBS 135680)</name>
    <dbReference type="NCBI Taxonomy" id="1388766"/>
    <lineage>
        <taxon>Eukaryota</taxon>
        <taxon>Fungi</taxon>
        <taxon>Dikarya</taxon>
        <taxon>Ascomycota</taxon>
        <taxon>Pezizomycotina</taxon>
        <taxon>Eurotiomycetes</taxon>
        <taxon>Eurotiomycetidae</taxon>
        <taxon>Eurotiales</taxon>
        <taxon>Aspergillaceae</taxon>
        <taxon>Aspergillus</taxon>
        <taxon>Aspergillus subgen. Aspergillus</taxon>
    </lineage>
</organism>
<evidence type="ECO:0000256" key="3">
    <source>
        <dbReference type="ARBA" id="ARBA00023015"/>
    </source>
</evidence>
<evidence type="ECO:0000259" key="7">
    <source>
        <dbReference type="PROSITE" id="PS50048"/>
    </source>
</evidence>
<dbReference type="GO" id="GO:0006351">
    <property type="term" value="P:DNA-templated transcription"/>
    <property type="evidence" value="ECO:0007669"/>
    <property type="project" value="InterPro"/>
</dbReference>
<dbReference type="Proteomes" id="UP000019804">
    <property type="component" value="Unassembled WGS sequence"/>
</dbReference>
<evidence type="ECO:0000313" key="9">
    <source>
        <dbReference type="Proteomes" id="UP000019804"/>
    </source>
</evidence>
<dbReference type="SUPFAM" id="SSF57701">
    <property type="entry name" value="Zn2/Cys6 DNA-binding domain"/>
    <property type="match status" value="1"/>
</dbReference>
<evidence type="ECO:0000313" key="8">
    <source>
        <dbReference type="EMBL" id="EYE90713.1"/>
    </source>
</evidence>
<dbReference type="SMART" id="SM00906">
    <property type="entry name" value="Fungal_trans"/>
    <property type="match status" value="1"/>
</dbReference>
<dbReference type="Pfam" id="PF04082">
    <property type="entry name" value="Fungal_trans"/>
    <property type="match status" value="1"/>
</dbReference>
<evidence type="ECO:0000256" key="1">
    <source>
        <dbReference type="ARBA" id="ARBA00004123"/>
    </source>
</evidence>
<feature type="domain" description="Zn(2)-C6 fungal-type" evidence="7">
    <location>
        <begin position="18"/>
        <end position="47"/>
    </location>
</feature>
<dbReference type="GO" id="GO:0000981">
    <property type="term" value="F:DNA-binding transcription factor activity, RNA polymerase II-specific"/>
    <property type="evidence" value="ECO:0007669"/>
    <property type="project" value="InterPro"/>
</dbReference>
<dbReference type="GeneID" id="63701061"/>
<evidence type="ECO:0000256" key="4">
    <source>
        <dbReference type="ARBA" id="ARBA00023125"/>
    </source>
</evidence>
<gene>
    <name evidence="8" type="ORF">EURHEDRAFT_510042</name>
</gene>
<dbReference type="CDD" id="cd00067">
    <property type="entry name" value="GAL4"/>
    <property type="match status" value="1"/>
</dbReference>
<dbReference type="InterPro" id="IPR007219">
    <property type="entry name" value="XnlR_reg_dom"/>
</dbReference>
<dbReference type="STRING" id="1388766.A0A017S0Z5"/>
<evidence type="ECO:0000256" key="2">
    <source>
        <dbReference type="ARBA" id="ARBA00022723"/>
    </source>
</evidence>
<dbReference type="InterPro" id="IPR051711">
    <property type="entry name" value="Stress_Response_Reg"/>
</dbReference>
<dbReference type="CDD" id="cd12148">
    <property type="entry name" value="fungal_TF_MHR"/>
    <property type="match status" value="1"/>
</dbReference>
<dbReference type="GO" id="GO:0045944">
    <property type="term" value="P:positive regulation of transcription by RNA polymerase II"/>
    <property type="evidence" value="ECO:0007669"/>
    <property type="project" value="TreeGrafter"/>
</dbReference>
<dbReference type="PANTHER" id="PTHR47540:SF6">
    <property type="entry name" value="ZN(II)2CYS6 TRANSCRIPTION FACTOR (EUROFUNG)"/>
    <property type="match status" value="1"/>
</dbReference>
<evidence type="ECO:0000256" key="5">
    <source>
        <dbReference type="ARBA" id="ARBA00023163"/>
    </source>
</evidence>
<dbReference type="InterPro" id="IPR001138">
    <property type="entry name" value="Zn2Cys6_DnaBD"/>
</dbReference>
<dbReference type="GO" id="GO:0008270">
    <property type="term" value="F:zinc ion binding"/>
    <property type="evidence" value="ECO:0007669"/>
    <property type="project" value="InterPro"/>
</dbReference>